<evidence type="ECO:0000313" key="9">
    <source>
        <dbReference type="EMBL" id="KAL0893675.1"/>
    </source>
</evidence>
<evidence type="ECO:0000256" key="5">
    <source>
        <dbReference type="ARBA" id="ARBA00023136"/>
    </source>
</evidence>
<dbReference type="PANTHER" id="PTHR42643:SF24">
    <property type="entry name" value="IONOTROPIC RECEPTOR 60A"/>
    <property type="match status" value="1"/>
</dbReference>
<evidence type="ECO:0000256" key="1">
    <source>
        <dbReference type="ARBA" id="ARBA00004651"/>
    </source>
</evidence>
<evidence type="ECO:0000313" key="10">
    <source>
        <dbReference type="Proteomes" id="UP001549920"/>
    </source>
</evidence>
<comment type="subcellular location">
    <subcellularLocation>
        <location evidence="1">Cell membrane</location>
        <topology evidence="1">Multi-pass membrane protein</topology>
    </subcellularLocation>
</comment>
<evidence type="ECO:0000256" key="2">
    <source>
        <dbReference type="ARBA" id="ARBA00022475"/>
    </source>
</evidence>
<feature type="transmembrane region" description="Helical" evidence="8">
    <location>
        <begin position="336"/>
        <end position="355"/>
    </location>
</feature>
<evidence type="ECO:0000256" key="8">
    <source>
        <dbReference type="SAM" id="Phobius"/>
    </source>
</evidence>
<name>A0ABR3IBM9_LOXSC</name>
<dbReference type="Gene3D" id="1.10.287.70">
    <property type="match status" value="1"/>
</dbReference>
<evidence type="ECO:0000256" key="6">
    <source>
        <dbReference type="ARBA" id="ARBA00023170"/>
    </source>
</evidence>
<feature type="transmembrane region" description="Helical" evidence="8">
    <location>
        <begin position="576"/>
        <end position="598"/>
    </location>
</feature>
<evidence type="ECO:0000256" key="7">
    <source>
        <dbReference type="ARBA" id="ARBA00023180"/>
    </source>
</evidence>
<keyword evidence="2" id="KW-1003">Cell membrane</keyword>
<keyword evidence="7" id="KW-0325">Glycoprotein</keyword>
<protein>
    <submittedName>
        <fullName evidence="9">Uncharacterized protein</fullName>
    </submittedName>
</protein>
<comment type="caution">
    <text evidence="9">The sequence shown here is derived from an EMBL/GenBank/DDBJ whole genome shotgun (WGS) entry which is preliminary data.</text>
</comment>
<dbReference type="PANTHER" id="PTHR42643">
    <property type="entry name" value="IONOTROPIC RECEPTOR 20A-RELATED"/>
    <property type="match status" value="1"/>
</dbReference>
<proteinExistence type="predicted"/>
<reference evidence="9 10" key="1">
    <citation type="submission" date="2024-06" db="EMBL/GenBank/DDBJ databases">
        <title>A chromosome-level genome assembly of beet webworm, Loxostege sticticalis.</title>
        <authorList>
            <person name="Zhang Y."/>
        </authorList>
    </citation>
    <scope>NUCLEOTIDE SEQUENCE [LARGE SCALE GENOMIC DNA]</scope>
    <source>
        <strain evidence="9">AQ026</strain>
        <tissue evidence="9">Whole body</tissue>
    </source>
</reference>
<dbReference type="EMBL" id="JBEUOH010000005">
    <property type="protein sequence ID" value="KAL0893675.1"/>
    <property type="molecule type" value="Genomic_DNA"/>
</dbReference>
<dbReference type="InterPro" id="IPR052192">
    <property type="entry name" value="Insect_Ionotropic_Sensory_Rcpt"/>
</dbReference>
<dbReference type="SUPFAM" id="SSF53850">
    <property type="entry name" value="Periplasmic binding protein-like II"/>
    <property type="match status" value="1"/>
</dbReference>
<gene>
    <name evidence="9" type="ORF">ABMA27_013833</name>
</gene>
<keyword evidence="4 8" id="KW-1133">Transmembrane helix</keyword>
<dbReference type="Gene3D" id="3.40.190.10">
    <property type="entry name" value="Periplasmic binding protein-like II"/>
    <property type="match status" value="1"/>
</dbReference>
<sequence length="611" mass="70714">MVSVKNNCFRRLIVYSVFVVYTATVIDGDKNKTYAFEDFTGNDALDKCVTKIIKEDFACDAFITLVYSKSDVNKLIEAINNDKCYTVNVRSFVSRDWLIRNEIYIIITEDFTELTEGLDQLKDELFWNPRAHFIISINDITDSEMQTLFQHFLVLKMHKVVLLHNKNKETYVHTYHPFHDGNCGELLEDIEYLGSCSQLNLSGYFPQNVATGLKNCKFKAIKFYANSLNETTKMPILEQFIVDTFATSFNYSIEYKVVKAEINFGVVFPNRTITGLLGQLHRNVADIAIGSTVIIKNRADVFDFICGFKIASFKLYTSGLGKEMWKKVYKEFDSETWLIILLFYIFMVVVCIMLLKISPKITYSSTYLIVNLWGFFLGNGTEPYPKSGRLKSVTAFWIWFTFFISSFYNSDMYGLITGHVQRKQQIDPEKLSTIPYRPCISTVIATFFVFAYNEKLPKSVNIPECRSIDGAFKAVANGFDLYTVQLKESYLERERHFVDNEGNRKLDAWDFSSDIVLGFYLNKGFPVKDELHMHAQRMYETGLVDNYQKNLNPSARQVDRRKKNVAKPFILADFRVHFGVLFLGTILSILTFVVEILYNRKRIKDFHQATD</sequence>
<dbReference type="Proteomes" id="UP001549920">
    <property type="component" value="Unassembled WGS sequence"/>
</dbReference>
<evidence type="ECO:0000256" key="3">
    <source>
        <dbReference type="ARBA" id="ARBA00022692"/>
    </source>
</evidence>
<organism evidence="9 10">
    <name type="scientific">Loxostege sticticalis</name>
    <name type="common">Beet webworm moth</name>
    <dbReference type="NCBI Taxonomy" id="481309"/>
    <lineage>
        <taxon>Eukaryota</taxon>
        <taxon>Metazoa</taxon>
        <taxon>Ecdysozoa</taxon>
        <taxon>Arthropoda</taxon>
        <taxon>Hexapoda</taxon>
        <taxon>Insecta</taxon>
        <taxon>Pterygota</taxon>
        <taxon>Neoptera</taxon>
        <taxon>Endopterygota</taxon>
        <taxon>Lepidoptera</taxon>
        <taxon>Glossata</taxon>
        <taxon>Ditrysia</taxon>
        <taxon>Pyraloidea</taxon>
        <taxon>Crambidae</taxon>
        <taxon>Pyraustinae</taxon>
        <taxon>Loxostege</taxon>
    </lineage>
</organism>
<feature type="transmembrane region" description="Helical" evidence="8">
    <location>
        <begin position="390"/>
        <end position="408"/>
    </location>
</feature>
<keyword evidence="10" id="KW-1185">Reference proteome</keyword>
<evidence type="ECO:0000256" key="4">
    <source>
        <dbReference type="ARBA" id="ARBA00022989"/>
    </source>
</evidence>
<accession>A0ABR3IBM9</accession>
<keyword evidence="6" id="KW-0675">Receptor</keyword>
<keyword evidence="3 8" id="KW-0812">Transmembrane</keyword>
<keyword evidence="5 8" id="KW-0472">Membrane</keyword>